<dbReference type="Proteomes" id="UP000017836">
    <property type="component" value="Unassembled WGS sequence"/>
</dbReference>
<sequence length="167" mass="19779">MTSYSIEGLGELVARSKELSPLLWIRRGFVQDKCQKRFETRLSSLEVLIAQKDEVRNAMMRPSHRVRLWPRKLHSSRHCLLRRDSFGQVQPRHSMSRYHFWLSLSLHLSLLFWYQSVQVCSSLSPLTTVKRGEQKIFPKMICPWLYDNISYPEKPMTNSENKLLLET</sequence>
<accession>W1NNV4</accession>
<proteinExistence type="predicted"/>
<dbReference type="Gramene" id="ERM97636">
    <property type="protein sequence ID" value="ERM97636"/>
    <property type="gene ID" value="AMTR_s00130p00042410"/>
</dbReference>
<dbReference type="AlphaFoldDB" id="W1NNV4"/>
<keyword evidence="2" id="KW-1185">Reference proteome</keyword>
<evidence type="ECO:0000313" key="1">
    <source>
        <dbReference type="EMBL" id="ERM97636.1"/>
    </source>
</evidence>
<name>W1NNV4_AMBTC</name>
<protein>
    <submittedName>
        <fullName evidence="1">Uncharacterized protein</fullName>
    </submittedName>
</protein>
<evidence type="ECO:0000313" key="2">
    <source>
        <dbReference type="Proteomes" id="UP000017836"/>
    </source>
</evidence>
<dbReference type="HOGENOM" id="CLU_1596744_0_0_1"/>
<gene>
    <name evidence="1" type="ORF">AMTR_s00130p00042410</name>
</gene>
<dbReference type="EMBL" id="KI395898">
    <property type="protein sequence ID" value="ERM97636.1"/>
    <property type="molecule type" value="Genomic_DNA"/>
</dbReference>
<organism evidence="1 2">
    <name type="scientific">Amborella trichopoda</name>
    <dbReference type="NCBI Taxonomy" id="13333"/>
    <lineage>
        <taxon>Eukaryota</taxon>
        <taxon>Viridiplantae</taxon>
        <taxon>Streptophyta</taxon>
        <taxon>Embryophyta</taxon>
        <taxon>Tracheophyta</taxon>
        <taxon>Spermatophyta</taxon>
        <taxon>Magnoliopsida</taxon>
        <taxon>Amborellales</taxon>
        <taxon>Amborellaceae</taxon>
        <taxon>Amborella</taxon>
    </lineage>
</organism>
<reference evidence="2" key="1">
    <citation type="journal article" date="2013" name="Science">
        <title>The Amborella genome and the evolution of flowering plants.</title>
        <authorList>
            <consortium name="Amborella Genome Project"/>
        </authorList>
    </citation>
    <scope>NUCLEOTIDE SEQUENCE [LARGE SCALE GENOMIC DNA]</scope>
</reference>